<dbReference type="PANTHER" id="PTHR21600">
    <property type="entry name" value="MITOCHONDRIAL RNA PSEUDOURIDINE SYNTHASE"/>
    <property type="match status" value="1"/>
</dbReference>
<dbReference type="PANTHER" id="PTHR21600:SF92">
    <property type="entry name" value="RIBOSOMAL LARGE SUBUNIT PSEUDOURIDINE SYNTHASE C"/>
    <property type="match status" value="1"/>
</dbReference>
<keyword evidence="4" id="KW-0698">rRNA processing</keyword>
<organism evidence="11 12">
    <name type="scientific">Methylophilales bacterium HTCC2181</name>
    <dbReference type="NCBI Taxonomy" id="383631"/>
    <lineage>
        <taxon>Bacteria</taxon>
        <taxon>Pseudomonadati</taxon>
        <taxon>Pseudomonadota</taxon>
        <taxon>Betaproteobacteria</taxon>
        <taxon>Nitrosomonadales</taxon>
        <taxon>OM43 clade</taxon>
    </lineage>
</organism>
<comment type="caution">
    <text evidence="11">The sequence shown here is derived from an EMBL/GenBank/DDBJ whole genome shotgun (WGS) entry which is preliminary data.</text>
</comment>
<comment type="similarity">
    <text evidence="3 9">Belongs to the pseudouridine synthase RluA family.</text>
</comment>
<dbReference type="SMART" id="SM00363">
    <property type="entry name" value="S4"/>
    <property type="match status" value="1"/>
</dbReference>
<evidence type="ECO:0000256" key="6">
    <source>
        <dbReference type="ARBA" id="ARBA00023235"/>
    </source>
</evidence>
<dbReference type="InterPro" id="IPR006225">
    <property type="entry name" value="PsdUridine_synth_RluC/D"/>
</dbReference>
<evidence type="ECO:0000256" key="2">
    <source>
        <dbReference type="ARBA" id="ARBA00002876"/>
    </source>
</evidence>
<sequence>MAADINNSVRYELIGEGSEGQKIDNFLIKTLKNVPKSHIYKLLRSGQVRVNKKRIKTDFRLSLGDSVRIPPFTSPKSEVKTPISIKPEQALLIEKSIIHEDDALIVINKPCGLAVHGGSGISYGLIELLRKSRPDARFLELVHRIDKETSGIILIAKKRPVLVDIHKQMRDKSIHKKYQVIVNGKWQKKQLIVDLNLIKTSDEEGQKKVRVISQEDVVGGSKVSRSVFFLKQAFDQFSCLEVKLVTGRTHQIRVHLSHLGFSIVGDDKYGDFSLNKRHAKLGFKRMFLHACELGFRHPLSGEDIFLTAPIPSDFIKLEHYAKTN</sequence>
<dbReference type="NCBIfam" id="TIGR00005">
    <property type="entry name" value="rluA_subfam"/>
    <property type="match status" value="1"/>
</dbReference>
<dbReference type="InterPro" id="IPR050188">
    <property type="entry name" value="RluA_PseudoU_synthase"/>
</dbReference>
<dbReference type="CDD" id="cd02869">
    <property type="entry name" value="PseudoU_synth_RluA_like"/>
    <property type="match status" value="1"/>
</dbReference>
<dbReference type="InterPro" id="IPR006145">
    <property type="entry name" value="PsdUridine_synth_RsuA/RluA"/>
</dbReference>
<comment type="catalytic activity">
    <reaction evidence="1">
        <text>uridine(955/2504/2580) in 23S rRNA = pseudouridine(955/2504/2580) in 23S rRNA</text>
        <dbReference type="Rhea" id="RHEA:42528"/>
        <dbReference type="Rhea" id="RHEA-COMP:10099"/>
        <dbReference type="Rhea" id="RHEA-COMP:10100"/>
        <dbReference type="ChEBI" id="CHEBI:65314"/>
        <dbReference type="ChEBI" id="CHEBI:65315"/>
        <dbReference type="EC" id="5.4.99.24"/>
    </reaction>
</comment>
<gene>
    <name evidence="11" type="ORF">MB2181_04695</name>
</gene>
<keyword evidence="12" id="KW-1185">Reference proteome</keyword>
<name>A0P736_9PROT</name>
<accession>A0P736</accession>
<proteinExistence type="inferred from homology"/>
<reference evidence="11 12" key="1">
    <citation type="submission" date="2006-11" db="EMBL/GenBank/DDBJ databases">
        <authorList>
            <person name="Giovannoni S."/>
            <person name="Vergin K."/>
            <person name="Ferriera S."/>
            <person name="Johnson J."/>
            <person name="Kravitz S."/>
            <person name="Beeson K."/>
            <person name="Sutton G."/>
            <person name="Rogers Y.-H."/>
            <person name="Friedman R."/>
            <person name="Frazier M."/>
            <person name="Venter J.C."/>
        </authorList>
    </citation>
    <scope>NUCLEOTIDE SEQUENCE [LARGE SCALE GENOMIC DNA]</scope>
    <source>
        <strain evidence="11 12">HTCC2181</strain>
    </source>
</reference>
<evidence type="ECO:0000256" key="1">
    <source>
        <dbReference type="ARBA" id="ARBA00000381"/>
    </source>
</evidence>
<dbReference type="InterPro" id="IPR020103">
    <property type="entry name" value="PsdUridine_synth_cat_dom_sf"/>
</dbReference>
<evidence type="ECO:0000313" key="12">
    <source>
        <dbReference type="Proteomes" id="UP000054262"/>
    </source>
</evidence>
<dbReference type="AlphaFoldDB" id="A0P736"/>
<dbReference type="GO" id="GO:0160141">
    <property type="term" value="F:23S rRNA pseudouridine(955/2504/2580) synthase activity"/>
    <property type="evidence" value="ECO:0007669"/>
    <property type="project" value="UniProtKB-EC"/>
</dbReference>
<keyword evidence="6 9" id="KW-0413">Isomerase</keyword>
<keyword evidence="5 8" id="KW-0694">RNA-binding</keyword>
<dbReference type="Gene3D" id="3.30.2350.10">
    <property type="entry name" value="Pseudouridine synthase"/>
    <property type="match status" value="1"/>
</dbReference>
<evidence type="ECO:0000256" key="3">
    <source>
        <dbReference type="ARBA" id="ARBA00010876"/>
    </source>
</evidence>
<dbReference type="GO" id="GO:0000455">
    <property type="term" value="P:enzyme-directed rRNA pseudouridine synthesis"/>
    <property type="evidence" value="ECO:0007669"/>
    <property type="project" value="TreeGrafter"/>
</dbReference>
<dbReference type="PROSITE" id="PS01129">
    <property type="entry name" value="PSI_RLU"/>
    <property type="match status" value="1"/>
</dbReference>
<dbReference type="EMBL" id="AAUX01000001">
    <property type="protein sequence ID" value="EAV47346.1"/>
    <property type="molecule type" value="Genomic_DNA"/>
</dbReference>
<protein>
    <recommendedName>
        <fullName evidence="9">Pseudouridine synthase</fullName>
        <ecNumber evidence="9">5.4.99.-</ecNumber>
    </recommendedName>
</protein>
<evidence type="ECO:0000313" key="11">
    <source>
        <dbReference type="EMBL" id="EAV47346.1"/>
    </source>
</evidence>
<evidence type="ECO:0000256" key="9">
    <source>
        <dbReference type="RuleBase" id="RU362028"/>
    </source>
</evidence>
<dbReference type="GO" id="GO:0003723">
    <property type="term" value="F:RNA binding"/>
    <property type="evidence" value="ECO:0007669"/>
    <property type="project" value="UniProtKB-KW"/>
</dbReference>
<comment type="catalytic activity">
    <reaction evidence="9">
        <text>a uridine in RNA = a pseudouridine in RNA</text>
        <dbReference type="Rhea" id="RHEA:48348"/>
        <dbReference type="Rhea" id="RHEA-COMP:12068"/>
        <dbReference type="Rhea" id="RHEA-COMP:12069"/>
        <dbReference type="ChEBI" id="CHEBI:65314"/>
        <dbReference type="ChEBI" id="CHEBI:65315"/>
    </reaction>
</comment>
<evidence type="ECO:0000259" key="10">
    <source>
        <dbReference type="SMART" id="SM00363"/>
    </source>
</evidence>
<evidence type="ECO:0000256" key="4">
    <source>
        <dbReference type="ARBA" id="ARBA00022552"/>
    </source>
</evidence>
<dbReference type="InterPro" id="IPR002942">
    <property type="entry name" value="S4_RNA-bd"/>
</dbReference>
<dbReference type="Gene3D" id="3.10.290.10">
    <property type="entry name" value="RNA-binding S4 domain"/>
    <property type="match status" value="1"/>
</dbReference>
<dbReference type="EC" id="5.4.99.-" evidence="9"/>
<feature type="domain" description="RNA-binding S4" evidence="10">
    <location>
        <begin position="21"/>
        <end position="78"/>
    </location>
</feature>
<evidence type="ECO:0000256" key="8">
    <source>
        <dbReference type="PROSITE-ProRule" id="PRU00182"/>
    </source>
</evidence>
<dbReference type="Pfam" id="PF00849">
    <property type="entry name" value="PseudoU_synth_2"/>
    <property type="match status" value="1"/>
</dbReference>
<dbReference type="PROSITE" id="PS50889">
    <property type="entry name" value="S4"/>
    <property type="match status" value="1"/>
</dbReference>
<dbReference type="SUPFAM" id="SSF55120">
    <property type="entry name" value="Pseudouridine synthase"/>
    <property type="match status" value="1"/>
</dbReference>
<dbReference type="Pfam" id="PF01479">
    <property type="entry name" value="S4"/>
    <property type="match status" value="1"/>
</dbReference>
<evidence type="ECO:0000256" key="7">
    <source>
        <dbReference type="PIRSR" id="PIRSR606225-1"/>
    </source>
</evidence>
<evidence type="ECO:0000256" key="5">
    <source>
        <dbReference type="ARBA" id="ARBA00022884"/>
    </source>
</evidence>
<feature type="active site" evidence="7">
    <location>
        <position position="146"/>
    </location>
</feature>
<dbReference type="OrthoDB" id="9785808at2"/>
<dbReference type="InterPro" id="IPR036986">
    <property type="entry name" value="S4_RNA-bd_sf"/>
</dbReference>
<dbReference type="InterPro" id="IPR006224">
    <property type="entry name" value="PsdUridine_synth_RluA-like_CS"/>
</dbReference>
<dbReference type="CDD" id="cd00165">
    <property type="entry name" value="S4"/>
    <property type="match status" value="1"/>
</dbReference>
<dbReference type="SUPFAM" id="SSF55174">
    <property type="entry name" value="Alpha-L RNA-binding motif"/>
    <property type="match status" value="1"/>
</dbReference>
<dbReference type="Proteomes" id="UP000054262">
    <property type="component" value="Unassembled WGS sequence"/>
</dbReference>
<comment type="function">
    <text evidence="2">Responsible for synthesis of pseudouridine from uracil at positions 955, 2504 and 2580 in 23S ribosomal RNA.</text>
</comment>